<evidence type="ECO:0000313" key="1">
    <source>
        <dbReference type="EMBL" id="KAJ8464297.1"/>
    </source>
</evidence>
<name>A0AAV8P2E5_ENSVE</name>
<comment type="caution">
    <text evidence="1">The sequence shown here is derived from an EMBL/GenBank/DDBJ whole genome shotgun (WGS) entry which is preliminary data.</text>
</comment>
<reference evidence="1 2" key="1">
    <citation type="submission" date="2022-12" db="EMBL/GenBank/DDBJ databases">
        <title>Chromosome-scale assembly of the Ensete ventricosum genome.</title>
        <authorList>
            <person name="Dussert Y."/>
            <person name="Stocks J."/>
            <person name="Wendawek A."/>
            <person name="Woldeyes F."/>
            <person name="Nichols R.A."/>
            <person name="Borrell J.S."/>
        </authorList>
    </citation>
    <scope>NUCLEOTIDE SEQUENCE [LARGE SCALE GENOMIC DNA]</scope>
    <source>
        <strain evidence="2">cv. Maze</strain>
        <tissue evidence="1">Seeds</tissue>
    </source>
</reference>
<evidence type="ECO:0000313" key="2">
    <source>
        <dbReference type="Proteomes" id="UP001222027"/>
    </source>
</evidence>
<sequence length="121" mass="13709">MSTNQNNEAAPTDRHATWLLQHLLPILLQRESGSIVMVSGTFGTKDMIDISSSPSRSTCRKYKIVVTWTDTTAMWMQPPAWSSCQVCKTSTSGTDHNVYQLRTHASCYGDERNRLLYFSFL</sequence>
<dbReference type="EMBL" id="JAQQAF010000008">
    <property type="protein sequence ID" value="KAJ8464297.1"/>
    <property type="molecule type" value="Genomic_DNA"/>
</dbReference>
<protein>
    <submittedName>
        <fullName evidence="1">Uncharacterized protein</fullName>
    </submittedName>
</protein>
<accession>A0AAV8P2E5</accession>
<organism evidence="1 2">
    <name type="scientific">Ensete ventricosum</name>
    <name type="common">Abyssinian banana</name>
    <name type="synonym">Musa ensete</name>
    <dbReference type="NCBI Taxonomy" id="4639"/>
    <lineage>
        <taxon>Eukaryota</taxon>
        <taxon>Viridiplantae</taxon>
        <taxon>Streptophyta</taxon>
        <taxon>Embryophyta</taxon>
        <taxon>Tracheophyta</taxon>
        <taxon>Spermatophyta</taxon>
        <taxon>Magnoliopsida</taxon>
        <taxon>Liliopsida</taxon>
        <taxon>Zingiberales</taxon>
        <taxon>Musaceae</taxon>
        <taxon>Ensete</taxon>
    </lineage>
</organism>
<proteinExistence type="predicted"/>
<dbReference type="AlphaFoldDB" id="A0AAV8P2E5"/>
<keyword evidence="2" id="KW-1185">Reference proteome</keyword>
<gene>
    <name evidence="1" type="ORF">OPV22_026849</name>
</gene>
<dbReference type="Proteomes" id="UP001222027">
    <property type="component" value="Unassembled WGS sequence"/>
</dbReference>